<dbReference type="InterPro" id="IPR006037">
    <property type="entry name" value="RCK_C"/>
</dbReference>
<dbReference type="Proteomes" id="UP000295066">
    <property type="component" value="Unassembled WGS sequence"/>
</dbReference>
<feature type="transmembrane region" description="Helical" evidence="7">
    <location>
        <begin position="29"/>
        <end position="48"/>
    </location>
</feature>
<evidence type="ECO:0000256" key="2">
    <source>
        <dbReference type="ARBA" id="ARBA00005551"/>
    </source>
</evidence>
<comment type="subcellular location">
    <subcellularLocation>
        <location evidence="1">Membrane</location>
        <topology evidence="1">Multi-pass membrane protein</topology>
    </subcellularLocation>
</comment>
<evidence type="ECO:0000256" key="7">
    <source>
        <dbReference type="SAM" id="Phobius"/>
    </source>
</evidence>
<evidence type="ECO:0000256" key="4">
    <source>
        <dbReference type="ARBA" id="ARBA00022692"/>
    </source>
</evidence>
<feature type="transmembrane region" description="Helical" evidence="7">
    <location>
        <begin position="216"/>
        <end position="249"/>
    </location>
</feature>
<feature type="transmembrane region" description="Helical" evidence="7">
    <location>
        <begin position="176"/>
        <end position="196"/>
    </location>
</feature>
<evidence type="ECO:0000256" key="5">
    <source>
        <dbReference type="ARBA" id="ARBA00022989"/>
    </source>
</evidence>
<dbReference type="GO" id="GO:0008324">
    <property type="term" value="F:monoatomic cation transmembrane transporter activity"/>
    <property type="evidence" value="ECO:0007669"/>
    <property type="project" value="InterPro"/>
</dbReference>
<keyword evidence="10" id="KW-1185">Reference proteome</keyword>
<dbReference type="OrthoDB" id="9785285at2"/>
<keyword evidence="6 7" id="KW-0472">Membrane</keyword>
<dbReference type="InterPro" id="IPR036721">
    <property type="entry name" value="RCK_C_sf"/>
</dbReference>
<reference evidence="9 10" key="1">
    <citation type="submission" date="2019-03" db="EMBL/GenBank/DDBJ databases">
        <title>Genomic Encyclopedia of Type Strains, Phase IV (KMG-IV): sequencing the most valuable type-strain genomes for metagenomic binning, comparative biology and taxonomic classification.</title>
        <authorList>
            <person name="Goeker M."/>
        </authorList>
    </citation>
    <scope>NUCLEOTIDE SEQUENCE [LARGE SCALE GENOMIC DNA]</scope>
    <source>
        <strain evidence="9 10">DSM 25964</strain>
    </source>
</reference>
<dbReference type="Pfam" id="PF02254">
    <property type="entry name" value="TrkA_N"/>
    <property type="match status" value="1"/>
</dbReference>
<dbReference type="InterPro" id="IPR036291">
    <property type="entry name" value="NAD(P)-bd_dom_sf"/>
</dbReference>
<dbReference type="RefSeq" id="WP_133958808.1">
    <property type="nucleotide sequence ID" value="NZ_SORI01000020.1"/>
</dbReference>
<dbReference type="PANTHER" id="PTHR42751:SF6">
    <property type="entry name" value="CONSERVED INTEGRAL MEMBRANE TRANSPORT PROTEIN-RELATED"/>
    <property type="match status" value="1"/>
</dbReference>
<dbReference type="InterPro" id="IPR003148">
    <property type="entry name" value="RCK_N"/>
</dbReference>
<comment type="caution">
    <text evidence="9">The sequence shown here is derived from an EMBL/GenBank/DDBJ whole genome shotgun (WGS) entry which is preliminary data.</text>
</comment>
<keyword evidence="3" id="KW-0813">Transport</keyword>
<dbReference type="GO" id="GO:0015297">
    <property type="term" value="F:antiporter activity"/>
    <property type="evidence" value="ECO:0007669"/>
    <property type="project" value="InterPro"/>
</dbReference>
<feature type="transmembrane region" description="Helical" evidence="7">
    <location>
        <begin position="294"/>
        <end position="316"/>
    </location>
</feature>
<evidence type="ECO:0000256" key="3">
    <source>
        <dbReference type="ARBA" id="ARBA00022448"/>
    </source>
</evidence>
<dbReference type="PANTHER" id="PTHR42751">
    <property type="entry name" value="SODIUM/HYDROGEN EXCHANGER FAMILY/TRKA DOMAIN PROTEIN"/>
    <property type="match status" value="1"/>
</dbReference>
<feature type="domain" description="RCK C-terminal" evidence="8">
    <location>
        <begin position="569"/>
        <end position="653"/>
    </location>
</feature>
<dbReference type="GO" id="GO:0016020">
    <property type="term" value="C:membrane"/>
    <property type="evidence" value="ECO:0007669"/>
    <property type="project" value="UniProtKB-SubCell"/>
</dbReference>
<name>A0A4R8M2U7_9BACT</name>
<evidence type="ECO:0000259" key="8">
    <source>
        <dbReference type="PROSITE" id="PS51202"/>
    </source>
</evidence>
<dbReference type="EMBL" id="SORI01000020">
    <property type="protein sequence ID" value="TDY55952.1"/>
    <property type="molecule type" value="Genomic_DNA"/>
</dbReference>
<feature type="transmembrane region" description="Helical" evidence="7">
    <location>
        <begin position="147"/>
        <end position="170"/>
    </location>
</feature>
<dbReference type="Gene3D" id="1.20.1530.20">
    <property type="match status" value="1"/>
</dbReference>
<keyword evidence="4 7" id="KW-0812">Transmembrane</keyword>
<keyword evidence="5 7" id="KW-1133">Transmembrane helix</keyword>
<evidence type="ECO:0000256" key="6">
    <source>
        <dbReference type="ARBA" id="ARBA00023136"/>
    </source>
</evidence>
<dbReference type="InterPro" id="IPR038770">
    <property type="entry name" value="Na+/solute_symporter_sf"/>
</dbReference>
<evidence type="ECO:0000313" key="9">
    <source>
        <dbReference type="EMBL" id="TDY55952.1"/>
    </source>
</evidence>
<organism evidence="9 10">
    <name type="scientific">Aminivibrio pyruvatiphilus</name>
    <dbReference type="NCBI Taxonomy" id="1005740"/>
    <lineage>
        <taxon>Bacteria</taxon>
        <taxon>Thermotogati</taxon>
        <taxon>Synergistota</taxon>
        <taxon>Synergistia</taxon>
        <taxon>Synergistales</taxon>
        <taxon>Aminobacteriaceae</taxon>
        <taxon>Aminivibrio</taxon>
    </lineage>
</organism>
<accession>A0A4R8M2U7</accession>
<dbReference type="GO" id="GO:0006813">
    <property type="term" value="P:potassium ion transport"/>
    <property type="evidence" value="ECO:0007669"/>
    <property type="project" value="InterPro"/>
</dbReference>
<dbReference type="GO" id="GO:1902600">
    <property type="term" value="P:proton transmembrane transport"/>
    <property type="evidence" value="ECO:0007669"/>
    <property type="project" value="InterPro"/>
</dbReference>
<feature type="transmembrane region" description="Helical" evidence="7">
    <location>
        <begin position="269"/>
        <end position="287"/>
    </location>
</feature>
<dbReference type="Pfam" id="PF00999">
    <property type="entry name" value="Na_H_Exchanger"/>
    <property type="match status" value="1"/>
</dbReference>
<proteinExistence type="inferred from homology"/>
<dbReference type="Pfam" id="PF02080">
    <property type="entry name" value="TrkA_C"/>
    <property type="match status" value="1"/>
</dbReference>
<sequence>MNIAIDLIIVVTAGLIGGIAAKKLNQPLIFGYIIAGIIIGPYTGGITISDVDQIAGLAEIGAALLLFSLGLEFSMKSIASIKGVTIGGGAIQVFITLFVGYALARTIAAWGPVPSMWYTVAIVSSSTSVIMKTMSSRGQLGTLSSRVMLGMSIVQDIIVLPLMVLLLGFFGTELSVLGVAAPVLKVIGFVAVMVYAGSRVIPLVLKYVAGWESQELFILTVTALGLGIGYLTYAFGLSFAFGAFMAGLVLSESDYGRRTLSDISSLRDVFSLLFFVSIGMLLDPGVLRSHLLTTLLLMVATTLSRGAILSAMTYIFGYRNVIPLAAFLTMTPISEIAFIVLQTAMTAGAMGRTEYSIALNAVVLSMIFGPIVSGLVAPMYGIIKKKGIVSNVRSINLPQSALKDHVVLAGGRSLARHLGVMLGRFGIPYVIIEPGHSDFLKGKEQGLSMLLGDPSQDVVLQAAETGAAKLAVLTTSENMGTVEAIRSIRRRNRDVQILAWAAEAEDVSILRDHGVRHIVEPDFEASIEMARQTLTIFGMPATSVHREVASMRHAMYSPLLEQFPEYKAMNGLQSSTNMISLEWVYVHKGNAAADKKLAESKIRETLGVSVAAIQRSGELITNPGGELVLLPGDYICVVGTPEQNRRLIEFFKKPPQKNQ</sequence>
<dbReference type="PROSITE" id="PS51202">
    <property type="entry name" value="RCK_C"/>
    <property type="match status" value="1"/>
</dbReference>
<feature type="transmembrane region" description="Helical" evidence="7">
    <location>
        <begin position="322"/>
        <end position="345"/>
    </location>
</feature>
<protein>
    <submittedName>
        <fullName evidence="9">Kef-type potassium/proton antiporter (CPA2 family)</fullName>
    </submittedName>
</protein>
<dbReference type="SUPFAM" id="SSF116726">
    <property type="entry name" value="TrkA C-terminal domain-like"/>
    <property type="match status" value="1"/>
</dbReference>
<evidence type="ECO:0000256" key="1">
    <source>
        <dbReference type="ARBA" id="ARBA00004141"/>
    </source>
</evidence>
<gene>
    <name evidence="9" type="ORF">C8D99_12033</name>
</gene>
<dbReference type="Gene3D" id="3.40.50.720">
    <property type="entry name" value="NAD(P)-binding Rossmann-like Domain"/>
    <property type="match status" value="1"/>
</dbReference>
<dbReference type="Gene3D" id="3.30.70.1450">
    <property type="entry name" value="Regulator of K+ conductance, C-terminal domain"/>
    <property type="match status" value="1"/>
</dbReference>
<feature type="transmembrane region" description="Helical" evidence="7">
    <location>
        <begin position="83"/>
        <end position="104"/>
    </location>
</feature>
<evidence type="ECO:0000313" key="10">
    <source>
        <dbReference type="Proteomes" id="UP000295066"/>
    </source>
</evidence>
<dbReference type="SUPFAM" id="SSF51735">
    <property type="entry name" value="NAD(P)-binding Rossmann-fold domains"/>
    <property type="match status" value="1"/>
</dbReference>
<feature type="transmembrane region" description="Helical" evidence="7">
    <location>
        <begin position="357"/>
        <end position="383"/>
    </location>
</feature>
<dbReference type="AlphaFoldDB" id="A0A4R8M2U7"/>
<feature type="transmembrane region" description="Helical" evidence="7">
    <location>
        <begin position="54"/>
        <end position="71"/>
    </location>
</feature>
<dbReference type="InterPro" id="IPR006153">
    <property type="entry name" value="Cation/H_exchanger_TM"/>
</dbReference>
<comment type="similarity">
    <text evidence="2">Belongs to the monovalent cation:proton antiporter 2 (CPA2) transporter (TC 2.A.37) family.</text>
</comment>